<dbReference type="PANTHER" id="PTHR35352">
    <property type="entry name" value="COILED-COIL DOMAIN-CONTAINING PROTEIN 150"/>
    <property type="match status" value="1"/>
</dbReference>
<feature type="region of interest" description="Disordered" evidence="2">
    <location>
        <begin position="1"/>
        <end position="41"/>
    </location>
</feature>
<dbReference type="PANTHER" id="PTHR35352:SF1">
    <property type="entry name" value="COILED-COIL DOMAIN-CONTAINING PROTEIN 150"/>
    <property type="match status" value="1"/>
</dbReference>
<reference evidence="3" key="1">
    <citation type="submission" date="2025-08" db="UniProtKB">
        <authorList>
            <consortium name="Ensembl"/>
        </authorList>
    </citation>
    <scope>IDENTIFICATION</scope>
</reference>
<evidence type="ECO:0000313" key="3">
    <source>
        <dbReference type="Ensembl" id="ENSBJAP00000002945.1"/>
    </source>
</evidence>
<keyword evidence="1" id="KW-0175">Coiled coil</keyword>
<sequence length="503" mass="58064">MATKRRKSPARSWQQKSPDHNARSAAGSGEGTVKSDVRASAHRSTLHRVHFEQVEHSRNSVSECGDCPRVSQRILLNAIKNMGEKLENIIDILTRRSLKTGWPTGINEGDFNVVSDDHEMQVRMMVNFNLQHQLDAGKDDNSKATAMLEHVLASHKMQAALAVVQTELGHKDTEISNLRKDNARTDSKKLVLHSEEVLQVNNTPQSKLVQTQYELKSKETEHQQLILMEKAKTEEKMYAEQLESLKKQFQTEQEASRKAACQESAEIKKSLEESSSKLAEVSHANRELRQKLIELEESLSSYKEKLKSQRVRIRQCLTCKTKTERVKETESELRKMEAIKEEYQKKNYEQSQDIKKFVSELKSVQSKMQVLLKKQHEMQVQNRQLETQVQAERRQRQQLENKCQKLEKTVKHLKKYKVETEQKLKEASIESEQITTSLEEAHRWFKSKFDSLQPEVVKNHQPKNPEESTKATRASHSHLPGQQGKDPRPPAHHQEGPRELGRK</sequence>
<accession>A0A8B9ZCD8</accession>
<evidence type="ECO:0008006" key="5">
    <source>
        <dbReference type="Google" id="ProtNLM"/>
    </source>
</evidence>
<evidence type="ECO:0000256" key="2">
    <source>
        <dbReference type="SAM" id="MobiDB-lite"/>
    </source>
</evidence>
<feature type="region of interest" description="Disordered" evidence="2">
    <location>
        <begin position="449"/>
        <end position="503"/>
    </location>
</feature>
<feature type="compositionally biased region" description="Basic and acidic residues" evidence="2">
    <location>
        <begin position="485"/>
        <end position="503"/>
    </location>
</feature>
<dbReference type="Proteomes" id="UP000694555">
    <property type="component" value="Unplaced"/>
</dbReference>
<evidence type="ECO:0000313" key="4">
    <source>
        <dbReference type="Proteomes" id="UP000694555"/>
    </source>
</evidence>
<keyword evidence="4" id="KW-1185">Reference proteome</keyword>
<name>A0A8B9ZCD8_9AVES</name>
<dbReference type="Ensembl" id="ENSBJAT00000003023.1">
    <property type="protein sequence ID" value="ENSBJAP00000002945.1"/>
    <property type="gene ID" value="ENSBJAG00000002123.1"/>
</dbReference>
<dbReference type="InterPro" id="IPR038807">
    <property type="entry name" value="CCDC150"/>
</dbReference>
<evidence type="ECO:0000256" key="1">
    <source>
        <dbReference type="SAM" id="Coils"/>
    </source>
</evidence>
<organism evidence="3 4">
    <name type="scientific">Buteo japonicus</name>
    <dbReference type="NCBI Taxonomy" id="224669"/>
    <lineage>
        <taxon>Eukaryota</taxon>
        <taxon>Metazoa</taxon>
        <taxon>Chordata</taxon>
        <taxon>Craniata</taxon>
        <taxon>Vertebrata</taxon>
        <taxon>Euteleostomi</taxon>
        <taxon>Archelosauria</taxon>
        <taxon>Archosauria</taxon>
        <taxon>Dinosauria</taxon>
        <taxon>Saurischia</taxon>
        <taxon>Theropoda</taxon>
        <taxon>Coelurosauria</taxon>
        <taxon>Aves</taxon>
        <taxon>Neognathae</taxon>
        <taxon>Neoaves</taxon>
        <taxon>Telluraves</taxon>
        <taxon>Accipitrimorphae</taxon>
        <taxon>Accipitriformes</taxon>
        <taxon>Accipitridae</taxon>
        <taxon>Accipitrinae</taxon>
        <taxon>Buteo</taxon>
    </lineage>
</organism>
<proteinExistence type="predicted"/>
<reference evidence="3" key="2">
    <citation type="submission" date="2025-09" db="UniProtKB">
        <authorList>
            <consortium name="Ensembl"/>
        </authorList>
    </citation>
    <scope>IDENTIFICATION</scope>
</reference>
<dbReference type="AlphaFoldDB" id="A0A8B9ZCD8"/>
<feature type="coiled-coil region" evidence="1">
    <location>
        <begin position="228"/>
        <end position="430"/>
    </location>
</feature>
<protein>
    <recommendedName>
        <fullName evidence="5">Coiled-coil domain-containing protein 150</fullName>
    </recommendedName>
</protein>